<proteinExistence type="predicted"/>
<keyword evidence="1" id="KW-0489">Methyltransferase</keyword>
<protein>
    <submittedName>
        <fullName evidence="1">Adenine-specific methyltransferase</fullName>
    </submittedName>
</protein>
<sequence>MKNVNYEEFVEKFKPKKTTDDCYTPPIVYDAVLDWVRKNIIGDRPVVRPFYPGGDYENYDYTEGSVVVDNPPFSIFAKICDFYVARSIPFFLFAPGMTSIRDNVTFIGIGVSITYENGAGVSSSFVTNMLGDLACTTAPALYEAVKKANDENIKGMRKSLRKLSFPDNVLRSSEINTMSRAGIMFSVKKSECRVVRRVSTCKKGEFGSSFLLSTRLTAEKLAAEKLAAEKLQLNDACIEIIKILDEQDKT</sequence>
<dbReference type="GO" id="GO:0032259">
    <property type="term" value="P:methylation"/>
    <property type="evidence" value="ECO:0007669"/>
    <property type="project" value="UniProtKB-KW"/>
</dbReference>
<evidence type="ECO:0000313" key="1">
    <source>
        <dbReference type="EMBL" id="DAD93012.1"/>
    </source>
</evidence>
<accession>A0A8S5NF29</accession>
<name>A0A8S5NF29_9CAUD</name>
<organism evidence="1">
    <name type="scientific">Siphoviridae sp. ctNDP2</name>
    <dbReference type="NCBI Taxonomy" id="2826265"/>
    <lineage>
        <taxon>Viruses</taxon>
        <taxon>Duplodnaviria</taxon>
        <taxon>Heunggongvirae</taxon>
        <taxon>Uroviricota</taxon>
        <taxon>Caudoviricetes</taxon>
    </lineage>
</organism>
<dbReference type="EMBL" id="BK015150">
    <property type="protein sequence ID" value="DAD93012.1"/>
    <property type="molecule type" value="Genomic_DNA"/>
</dbReference>
<keyword evidence="1" id="KW-0808">Transferase</keyword>
<reference evidence="1" key="1">
    <citation type="journal article" date="2021" name="Proc. Natl. Acad. Sci. U.S.A.">
        <title>A Catalog of Tens of Thousands of Viruses from Human Metagenomes Reveals Hidden Associations with Chronic Diseases.</title>
        <authorList>
            <person name="Tisza M.J."/>
            <person name="Buck C.B."/>
        </authorList>
    </citation>
    <scope>NUCLEOTIDE SEQUENCE</scope>
    <source>
        <strain evidence="1">CtNDP2</strain>
    </source>
</reference>
<dbReference type="GO" id="GO:0008168">
    <property type="term" value="F:methyltransferase activity"/>
    <property type="evidence" value="ECO:0007669"/>
    <property type="project" value="UniProtKB-KW"/>
</dbReference>